<sequence>MTGNDGGAAHTASVALQPPVSPQPQQLQQLQQADPADQIWVGRTGPLPIIIPQDKTPRIPHRNDGNSVVLREMECALERYYMHGAQKHGELQLRDDGQYVLFQLPKPKEMPFEKEHDDDQQPVSLGAEEVLTDLMNIFLMDEDLGYVSFSPPERLHIPVEMPAAQLASVSYEDLIPPGVRSRRSGNQRVHPSELRTAQGEARRARQERHVMFELDFSDADDEAEEEEEEQSSGHYSESDDDESRDAVNFEKSLGARENVVKGASTQPPRSLYKRETCVVPAHTFRSYRMARREIEHIRELALDPTGPRALDDEEFKELVDNLGIEDVKHEDLVAKNNSDVNDENFDPDEPSTSSA</sequence>
<feature type="region of interest" description="Disordered" evidence="1">
    <location>
        <begin position="177"/>
        <end position="245"/>
    </location>
</feature>
<feature type="region of interest" description="Disordered" evidence="1">
    <location>
        <begin position="330"/>
        <end position="355"/>
    </location>
</feature>
<feature type="compositionally biased region" description="Acidic residues" evidence="1">
    <location>
        <begin position="215"/>
        <end position="230"/>
    </location>
</feature>
<evidence type="ECO:0000313" key="3">
    <source>
        <dbReference type="Proteomes" id="UP001328107"/>
    </source>
</evidence>
<reference evidence="3" key="1">
    <citation type="submission" date="2022-10" db="EMBL/GenBank/DDBJ databases">
        <title>Genome assembly of Pristionchus species.</title>
        <authorList>
            <person name="Yoshida K."/>
            <person name="Sommer R.J."/>
        </authorList>
    </citation>
    <scope>NUCLEOTIDE SEQUENCE [LARGE SCALE GENOMIC DNA]</scope>
    <source>
        <strain evidence="3">RS5460</strain>
    </source>
</reference>
<organism evidence="2 3">
    <name type="scientific">Pristionchus mayeri</name>
    <dbReference type="NCBI Taxonomy" id="1317129"/>
    <lineage>
        <taxon>Eukaryota</taxon>
        <taxon>Metazoa</taxon>
        <taxon>Ecdysozoa</taxon>
        <taxon>Nematoda</taxon>
        <taxon>Chromadorea</taxon>
        <taxon>Rhabditida</taxon>
        <taxon>Rhabditina</taxon>
        <taxon>Diplogasteromorpha</taxon>
        <taxon>Diplogasteroidea</taxon>
        <taxon>Neodiplogasteridae</taxon>
        <taxon>Pristionchus</taxon>
    </lineage>
</organism>
<dbReference type="AlphaFoldDB" id="A0AAN5DF62"/>
<comment type="caution">
    <text evidence="2">The sequence shown here is derived from an EMBL/GenBank/DDBJ whole genome shotgun (WGS) entry which is preliminary data.</text>
</comment>
<proteinExistence type="predicted"/>
<dbReference type="Proteomes" id="UP001328107">
    <property type="component" value="Unassembled WGS sequence"/>
</dbReference>
<keyword evidence="3" id="KW-1185">Reference proteome</keyword>
<evidence type="ECO:0000313" key="2">
    <source>
        <dbReference type="EMBL" id="GMR60997.1"/>
    </source>
</evidence>
<feature type="compositionally biased region" description="Acidic residues" evidence="1">
    <location>
        <begin position="340"/>
        <end position="349"/>
    </location>
</feature>
<feature type="region of interest" description="Disordered" evidence="1">
    <location>
        <begin position="1"/>
        <end position="36"/>
    </location>
</feature>
<evidence type="ECO:0000256" key="1">
    <source>
        <dbReference type="SAM" id="MobiDB-lite"/>
    </source>
</evidence>
<accession>A0AAN5DF62</accession>
<gene>
    <name evidence="2" type="ORF">PMAYCL1PPCAC_31192</name>
</gene>
<feature type="compositionally biased region" description="Basic and acidic residues" evidence="1">
    <location>
        <begin position="200"/>
        <end position="212"/>
    </location>
</feature>
<name>A0AAN5DF62_9BILA</name>
<protein>
    <submittedName>
        <fullName evidence="2">Uncharacterized protein</fullName>
    </submittedName>
</protein>
<feature type="region of interest" description="Disordered" evidence="1">
    <location>
        <begin position="251"/>
        <end position="270"/>
    </location>
</feature>
<feature type="compositionally biased region" description="Low complexity" evidence="1">
    <location>
        <begin position="13"/>
        <end position="36"/>
    </location>
</feature>
<dbReference type="EMBL" id="BTRK01000006">
    <property type="protein sequence ID" value="GMR60997.1"/>
    <property type="molecule type" value="Genomic_DNA"/>
</dbReference>